<dbReference type="AlphaFoldDB" id="A0A2L2TEZ2"/>
<name>A0A2L2TEZ2_9HYPO</name>
<evidence type="ECO:0000313" key="1">
    <source>
        <dbReference type="EMBL" id="CEI69552.1"/>
    </source>
</evidence>
<reference evidence="2" key="1">
    <citation type="submission" date="2014-10" db="EMBL/GenBank/DDBJ databases">
        <authorList>
            <person name="King R."/>
        </authorList>
    </citation>
    <scope>NUCLEOTIDE SEQUENCE [LARGE SCALE GENOMIC DNA]</scope>
    <source>
        <strain evidence="2">A3/5</strain>
    </source>
</reference>
<organism evidence="1 2">
    <name type="scientific">Fusarium venenatum</name>
    <dbReference type="NCBI Taxonomy" id="56646"/>
    <lineage>
        <taxon>Eukaryota</taxon>
        <taxon>Fungi</taxon>
        <taxon>Dikarya</taxon>
        <taxon>Ascomycota</taxon>
        <taxon>Pezizomycotina</taxon>
        <taxon>Sordariomycetes</taxon>
        <taxon>Hypocreomycetidae</taxon>
        <taxon>Hypocreales</taxon>
        <taxon>Nectriaceae</taxon>
        <taxon>Fusarium</taxon>
    </lineage>
</organism>
<dbReference type="Proteomes" id="UP000245910">
    <property type="component" value="Chromosome III"/>
</dbReference>
<evidence type="ECO:0000313" key="2">
    <source>
        <dbReference type="Proteomes" id="UP000245910"/>
    </source>
</evidence>
<sequence length="138" mass="15779">MYDDFATGFSLLGNIAYLSVWGHINWKSSNTIWVSSEALVMKVWSYRYFYCLLSSVIIGIADLELSCSSFCKLWQIDKEKLRYPQRYKGPAPVQLFRQGLYFIHQIPSIHPSSGLCCLLLFSVPLQSISLKTKPTLIS</sequence>
<accession>A0A2L2TEZ2</accession>
<protein>
    <submittedName>
        <fullName evidence="1">Uncharacterized protein</fullName>
    </submittedName>
</protein>
<proteinExistence type="predicted"/>
<dbReference type="EMBL" id="LN649231">
    <property type="protein sequence ID" value="CEI69552.1"/>
    <property type="molecule type" value="Genomic_DNA"/>
</dbReference>
<keyword evidence="2" id="KW-1185">Reference proteome</keyword>